<dbReference type="PROSITE" id="PS00514">
    <property type="entry name" value="FIBRINOGEN_C_1"/>
    <property type="match status" value="1"/>
</dbReference>
<dbReference type="NCBIfam" id="NF040941">
    <property type="entry name" value="GGGWT_bact"/>
    <property type="match status" value="1"/>
</dbReference>
<reference evidence="16" key="1">
    <citation type="journal article" date="2023" name="DNA Res.">
        <title>Chromosome-level genome assembly of Phrynocephalus forsythii using third-generation DNA sequencing and Hi-C analysis.</title>
        <authorList>
            <person name="Qi Y."/>
            <person name="Zhao W."/>
            <person name="Zhao Y."/>
            <person name="Niu C."/>
            <person name="Cao S."/>
            <person name="Zhang Y."/>
        </authorList>
    </citation>
    <scope>NUCLEOTIDE SEQUENCE</scope>
    <source>
        <tissue evidence="16">Muscle</tissue>
    </source>
</reference>
<dbReference type="GO" id="GO:0005576">
    <property type="term" value="C:extracellular region"/>
    <property type="evidence" value="ECO:0007669"/>
    <property type="project" value="UniProtKB-SubCell"/>
</dbReference>
<dbReference type="InterPro" id="IPR002181">
    <property type="entry name" value="Fibrinogen_a/b/g_C_dom"/>
</dbReference>
<gene>
    <name evidence="16" type="ORF">JRQ81_011933</name>
</gene>
<keyword evidence="11" id="KW-1199">Hemostasis impairing toxin</keyword>
<organism evidence="16 17">
    <name type="scientific">Phrynocephalus forsythii</name>
    <dbReference type="NCBI Taxonomy" id="171643"/>
    <lineage>
        <taxon>Eukaryota</taxon>
        <taxon>Metazoa</taxon>
        <taxon>Chordata</taxon>
        <taxon>Craniata</taxon>
        <taxon>Vertebrata</taxon>
        <taxon>Euteleostomi</taxon>
        <taxon>Lepidosauria</taxon>
        <taxon>Squamata</taxon>
        <taxon>Bifurcata</taxon>
        <taxon>Unidentata</taxon>
        <taxon>Episquamata</taxon>
        <taxon>Toxicofera</taxon>
        <taxon>Iguania</taxon>
        <taxon>Acrodonta</taxon>
        <taxon>Agamidae</taxon>
        <taxon>Agaminae</taxon>
        <taxon>Phrynocephalus</taxon>
    </lineage>
</organism>
<dbReference type="SMART" id="SM00186">
    <property type="entry name" value="FBG"/>
    <property type="match status" value="1"/>
</dbReference>
<comment type="subcellular location">
    <subcellularLocation>
        <location evidence="2">Secreted</location>
    </subcellularLocation>
</comment>
<dbReference type="PROSITE" id="PS51406">
    <property type="entry name" value="FIBRINOGEN_C_2"/>
    <property type="match status" value="1"/>
</dbReference>
<dbReference type="FunFam" id="3.90.215.10:FF:000001">
    <property type="entry name" value="Tenascin isoform 1"/>
    <property type="match status" value="1"/>
</dbReference>
<keyword evidence="6" id="KW-0732">Signal</keyword>
<keyword evidence="12" id="KW-0379">Hydroxylation</keyword>
<dbReference type="PANTHER" id="PTHR47221">
    <property type="entry name" value="FIBRINOGEN ALPHA CHAIN"/>
    <property type="match status" value="1"/>
</dbReference>
<feature type="region of interest" description="Disordered" evidence="14">
    <location>
        <begin position="460"/>
        <end position="479"/>
    </location>
</feature>
<dbReference type="OrthoDB" id="7735366at2759"/>
<keyword evidence="5" id="KW-0037">Angiogenesis</keyword>
<evidence type="ECO:0000256" key="2">
    <source>
        <dbReference type="ARBA" id="ARBA00004613"/>
    </source>
</evidence>
<dbReference type="InterPro" id="IPR014716">
    <property type="entry name" value="Fibrinogen_a/b/g_C_1"/>
</dbReference>
<feature type="coiled-coil region" evidence="13">
    <location>
        <begin position="220"/>
        <end position="254"/>
    </location>
</feature>
<evidence type="ECO:0000256" key="6">
    <source>
        <dbReference type="ARBA" id="ARBA00022729"/>
    </source>
</evidence>
<dbReference type="AlphaFoldDB" id="A0A9Q1AQK8"/>
<comment type="function">
    <text evidence="1">Initiates complement activation and/or interferes in platelet aggregation and/or blood coagulation.</text>
</comment>
<evidence type="ECO:0000256" key="11">
    <source>
        <dbReference type="ARBA" id="ARBA00023240"/>
    </source>
</evidence>
<evidence type="ECO:0000256" key="12">
    <source>
        <dbReference type="ARBA" id="ARBA00023278"/>
    </source>
</evidence>
<dbReference type="SUPFAM" id="SSF56496">
    <property type="entry name" value="Fibrinogen C-terminal domain-like"/>
    <property type="match status" value="1"/>
</dbReference>
<dbReference type="PANTHER" id="PTHR47221:SF6">
    <property type="entry name" value="FIBRINOGEN ALPHA CHAIN"/>
    <property type="match status" value="1"/>
</dbReference>
<dbReference type="InterPro" id="IPR037579">
    <property type="entry name" value="FIB_ANG-like"/>
</dbReference>
<keyword evidence="8" id="KW-1015">Disulfide bond</keyword>
<sequence>MHRLKIPGTRGAPIREALERLRLRRTCSQMLPSREQRTGPPHCIMGPWAPLASLLLLLWAGITPGARGFSPPGKGKDSPEQLQHRLQRGSCTYTFLLPEVEDCSPSEAENQVPNSLQRDAPPLAESKWPVKRLQQLEDLMENNTQWLQKLEGFLQDSVRPEAPGSPFEAVQSHTAAMLEIGTSLLNQTAEQTRKLTDVEMQVLNQTSRLEIQVLENSLSTHKLEKQLLLQTHEINKLQERNSVLEKKVLAMEGRREEELRGLQSEKVEMQRLLSKQTDLIGHLEQRLGLALGNNSALQKQQSSLAETVKHLVRLVSQCNQISLGPPEEQKTFKDCATAYKLGFTTSGIYTLRFPNTTATATVLCDMETSGGGWTIIQHRKDGSVDFQRNWKDYKQGFGSPPGEYWLGNDFIHSLTVQRPYSLRISLQDWENVEAYSLYEHFQVAPEEQNYRLYARKHSGTAGRTSSLSPSGTEFSTKDVDNDRCGCKCAQMAGGGWWFDACGPSNLNGIYYPPSPAVNRYNGIKWHYWKGPSHSLKRTVMMIRPMDF</sequence>
<name>A0A9Q1AQK8_9SAUR</name>
<dbReference type="InterPro" id="IPR036056">
    <property type="entry name" value="Fibrinogen-like_C"/>
</dbReference>
<evidence type="ECO:0000313" key="17">
    <source>
        <dbReference type="Proteomes" id="UP001142489"/>
    </source>
</evidence>
<accession>A0A9Q1AQK8</accession>
<keyword evidence="11" id="KW-0800">Toxin</keyword>
<comment type="caution">
    <text evidence="16">The sequence shown here is derived from an EMBL/GenBank/DDBJ whole genome shotgun (WGS) entry which is preliminary data.</text>
</comment>
<dbReference type="GO" id="GO:0001525">
    <property type="term" value="P:angiogenesis"/>
    <property type="evidence" value="ECO:0007669"/>
    <property type="project" value="UniProtKB-KW"/>
</dbReference>
<dbReference type="CDD" id="cd00087">
    <property type="entry name" value="FReD"/>
    <property type="match status" value="1"/>
</dbReference>
<keyword evidence="17" id="KW-1185">Reference proteome</keyword>
<evidence type="ECO:0000256" key="5">
    <source>
        <dbReference type="ARBA" id="ARBA00022657"/>
    </source>
</evidence>
<proteinExistence type="inferred from homology"/>
<keyword evidence="7 13" id="KW-0175">Coiled coil</keyword>
<dbReference type="EMBL" id="JAPFRF010000023">
    <property type="protein sequence ID" value="KAJ7304379.1"/>
    <property type="molecule type" value="Genomic_DNA"/>
</dbReference>
<dbReference type="Gene3D" id="3.90.215.10">
    <property type="entry name" value="Gamma Fibrinogen, chain A, domain 1"/>
    <property type="match status" value="1"/>
</dbReference>
<evidence type="ECO:0000256" key="3">
    <source>
        <dbReference type="ARBA" id="ARBA00006932"/>
    </source>
</evidence>
<evidence type="ECO:0000256" key="4">
    <source>
        <dbReference type="ARBA" id="ARBA00022525"/>
    </source>
</evidence>
<dbReference type="InterPro" id="IPR057439">
    <property type="entry name" value="ANG-1/2/4"/>
</dbReference>
<evidence type="ECO:0000256" key="9">
    <source>
        <dbReference type="ARBA" id="ARBA00023180"/>
    </source>
</evidence>
<feature type="compositionally biased region" description="Polar residues" evidence="14">
    <location>
        <begin position="461"/>
        <end position="474"/>
    </location>
</feature>
<feature type="domain" description="Fibrinogen C-terminal" evidence="15">
    <location>
        <begin position="326"/>
        <end position="546"/>
    </location>
</feature>
<evidence type="ECO:0000256" key="14">
    <source>
        <dbReference type="SAM" id="MobiDB-lite"/>
    </source>
</evidence>
<evidence type="ECO:0000259" key="15">
    <source>
        <dbReference type="PROSITE" id="PS51406"/>
    </source>
</evidence>
<keyword evidence="10" id="KW-1216">Complement system impairing toxin</keyword>
<evidence type="ECO:0000256" key="7">
    <source>
        <dbReference type="ARBA" id="ARBA00023054"/>
    </source>
</evidence>
<protein>
    <recommendedName>
        <fullName evidence="15">Fibrinogen C-terminal domain-containing protein</fullName>
    </recommendedName>
</protein>
<dbReference type="GO" id="GO:0007596">
    <property type="term" value="P:blood coagulation"/>
    <property type="evidence" value="ECO:0007669"/>
    <property type="project" value="InterPro"/>
</dbReference>
<evidence type="ECO:0000256" key="13">
    <source>
        <dbReference type="SAM" id="Coils"/>
    </source>
</evidence>
<evidence type="ECO:0000313" key="16">
    <source>
        <dbReference type="EMBL" id="KAJ7304379.1"/>
    </source>
</evidence>
<keyword evidence="4" id="KW-0964">Secreted</keyword>
<comment type="similarity">
    <text evidence="3">Belongs to the ficolin lectin family. Veficolin subfamily.</text>
</comment>
<dbReference type="Pfam" id="PF25443">
    <property type="entry name" value="ANG-1"/>
    <property type="match status" value="1"/>
</dbReference>
<evidence type="ECO:0000256" key="10">
    <source>
        <dbReference type="ARBA" id="ARBA00023220"/>
    </source>
</evidence>
<evidence type="ECO:0000256" key="8">
    <source>
        <dbReference type="ARBA" id="ARBA00023157"/>
    </source>
</evidence>
<keyword evidence="9" id="KW-0325">Glycoprotein</keyword>
<dbReference type="Proteomes" id="UP001142489">
    <property type="component" value="Unassembled WGS sequence"/>
</dbReference>
<evidence type="ECO:0000256" key="1">
    <source>
        <dbReference type="ARBA" id="ARBA00003654"/>
    </source>
</evidence>
<dbReference type="InterPro" id="IPR020837">
    <property type="entry name" value="Fibrinogen_CS"/>
</dbReference>
<dbReference type="Pfam" id="PF00147">
    <property type="entry name" value="Fibrinogen_C"/>
    <property type="match status" value="1"/>
</dbReference>